<feature type="domain" description="Gram-positive cocci surface proteins LPxTG" evidence="7">
    <location>
        <begin position="199"/>
        <end position="234"/>
    </location>
</feature>
<evidence type="ECO:0000256" key="1">
    <source>
        <dbReference type="ARBA" id="ARBA00022512"/>
    </source>
</evidence>
<evidence type="ECO:0000313" key="9">
    <source>
        <dbReference type="Proteomes" id="UP000004722"/>
    </source>
</evidence>
<keyword evidence="6" id="KW-0472">Membrane</keyword>
<dbReference type="AlphaFoldDB" id="K1ME93"/>
<dbReference type="PATRIC" id="fig|883092.3.peg.2237"/>
<sequence>REVILYAPTGKIKSVGEWSTAKWERYSAPEFKGYTPAPAQIDETTVNENTQDTTVEISYTANETPEQPDNSKDKGNNDNNGGNNSDAIVPINPSDNNSNNSNNAPTDNKKTDDTKKDNTGKKITKETPKKVKNNKSNKTKSTTTSKSNQSSKAKRTTKSGTISPKAVALANTTAGLATSAKANMENGIAKNNSQNSQTLPQTGENESKVAFAVAGLLAAALGIFGIAINHKKEN</sequence>
<feature type="compositionally biased region" description="Low complexity" evidence="5">
    <location>
        <begin position="139"/>
        <end position="151"/>
    </location>
</feature>
<feature type="region of interest" description="Disordered" evidence="5">
    <location>
        <begin position="29"/>
        <end position="166"/>
    </location>
</feature>
<protein>
    <submittedName>
        <fullName evidence="8">LPXTG-domain-containing protein cell wall anchor domain</fullName>
    </submittedName>
</protein>
<keyword evidence="1" id="KW-0134">Cell wall</keyword>
<dbReference type="EMBL" id="AGZG01000108">
    <property type="protein sequence ID" value="EKB62587.1"/>
    <property type="molecule type" value="Genomic_DNA"/>
</dbReference>
<keyword evidence="4" id="KW-0572">Peptidoglycan-anchor</keyword>
<evidence type="ECO:0000256" key="6">
    <source>
        <dbReference type="SAM" id="Phobius"/>
    </source>
</evidence>
<comment type="caution">
    <text evidence="8">The sequence shown here is derived from an EMBL/GenBank/DDBJ whole genome shotgun (WGS) entry which is preliminary data.</text>
</comment>
<feature type="transmembrane region" description="Helical" evidence="6">
    <location>
        <begin position="209"/>
        <end position="228"/>
    </location>
</feature>
<keyword evidence="6" id="KW-1133">Transmembrane helix</keyword>
<keyword evidence="2" id="KW-0964">Secreted</keyword>
<evidence type="ECO:0000256" key="4">
    <source>
        <dbReference type="ARBA" id="ARBA00023088"/>
    </source>
</evidence>
<organism evidence="8 9">
    <name type="scientific">Lactobacillus crispatus FB077-07</name>
    <dbReference type="NCBI Taxonomy" id="883092"/>
    <lineage>
        <taxon>Bacteria</taxon>
        <taxon>Bacillati</taxon>
        <taxon>Bacillota</taxon>
        <taxon>Bacilli</taxon>
        <taxon>Lactobacillales</taxon>
        <taxon>Lactobacillaceae</taxon>
        <taxon>Lactobacillus</taxon>
    </lineage>
</organism>
<dbReference type="Pfam" id="PF17966">
    <property type="entry name" value="Muc_B2"/>
    <property type="match status" value="1"/>
</dbReference>
<feature type="compositionally biased region" description="Low complexity" evidence="5">
    <location>
        <begin position="77"/>
        <end position="106"/>
    </location>
</feature>
<dbReference type="Proteomes" id="UP000004722">
    <property type="component" value="Unassembled WGS sequence"/>
</dbReference>
<dbReference type="Pfam" id="PF00746">
    <property type="entry name" value="Gram_pos_anchor"/>
    <property type="match status" value="1"/>
</dbReference>
<evidence type="ECO:0000313" key="8">
    <source>
        <dbReference type="EMBL" id="EKB62587.1"/>
    </source>
</evidence>
<dbReference type="PROSITE" id="PS50847">
    <property type="entry name" value="GRAM_POS_ANCHORING"/>
    <property type="match status" value="1"/>
</dbReference>
<gene>
    <name evidence="8" type="ORF">HMPREF9249_02257</name>
</gene>
<evidence type="ECO:0000259" key="7">
    <source>
        <dbReference type="PROSITE" id="PS50847"/>
    </source>
</evidence>
<proteinExistence type="predicted"/>
<feature type="compositionally biased region" description="Polar residues" evidence="5">
    <location>
        <begin position="42"/>
        <end position="68"/>
    </location>
</feature>
<accession>K1ME93</accession>
<dbReference type="InterPro" id="IPR041495">
    <property type="entry name" value="Mub_B2"/>
</dbReference>
<name>K1ME93_9LACO</name>
<dbReference type="Gene3D" id="2.60.40.4300">
    <property type="match status" value="1"/>
</dbReference>
<keyword evidence="3" id="KW-0732">Signal</keyword>
<dbReference type="InterPro" id="IPR019931">
    <property type="entry name" value="LPXTG_anchor"/>
</dbReference>
<evidence type="ECO:0000256" key="2">
    <source>
        <dbReference type="ARBA" id="ARBA00022525"/>
    </source>
</evidence>
<feature type="compositionally biased region" description="Basic and acidic residues" evidence="5">
    <location>
        <begin position="107"/>
        <end position="129"/>
    </location>
</feature>
<dbReference type="NCBIfam" id="TIGR01167">
    <property type="entry name" value="LPXTG_anchor"/>
    <property type="match status" value="1"/>
</dbReference>
<feature type="non-terminal residue" evidence="8">
    <location>
        <position position="1"/>
    </location>
</feature>
<evidence type="ECO:0000256" key="5">
    <source>
        <dbReference type="SAM" id="MobiDB-lite"/>
    </source>
</evidence>
<dbReference type="HOGENOM" id="CLU_1182339_0_0_9"/>
<reference evidence="8 9" key="1">
    <citation type="submission" date="2012-07" db="EMBL/GenBank/DDBJ databases">
        <title>The Genome Sequence of Lactobacillus crispatus FB077-07.</title>
        <authorList>
            <consortium name="The Broad Institute Genome Sequencing Platform"/>
            <person name="Earl A."/>
            <person name="Ward D."/>
            <person name="Feldgarden M."/>
            <person name="Gevers D."/>
            <person name="Saerens B."/>
            <person name="Vaneechoutte M."/>
            <person name="Walker B."/>
            <person name="Young S.K."/>
            <person name="Zeng Q."/>
            <person name="Gargeya S."/>
            <person name="Fitzgerald M."/>
            <person name="Haas B."/>
            <person name="Abouelleil A."/>
            <person name="Alvarado L."/>
            <person name="Arachchi H.M."/>
            <person name="Berlin A.M."/>
            <person name="Chapman S.B."/>
            <person name="Goldberg J."/>
            <person name="Griggs A."/>
            <person name="Gujja S."/>
            <person name="Hansen M."/>
            <person name="Howarth C."/>
            <person name="Imamovic A."/>
            <person name="Larimer J."/>
            <person name="McCowen C."/>
            <person name="Montmayeur A."/>
            <person name="Murphy C."/>
            <person name="Neiman D."/>
            <person name="Pearson M."/>
            <person name="Priest M."/>
            <person name="Roberts A."/>
            <person name="Saif S."/>
            <person name="Shea T."/>
            <person name="Sisk P."/>
            <person name="Sykes S."/>
            <person name="Wortman J."/>
            <person name="Nusbaum C."/>
            <person name="Birren B."/>
        </authorList>
    </citation>
    <scope>NUCLEOTIDE SEQUENCE [LARGE SCALE GENOMIC DNA]</scope>
    <source>
        <strain evidence="8 9">FB077-07</strain>
    </source>
</reference>
<keyword evidence="6" id="KW-0812">Transmembrane</keyword>
<dbReference type="RefSeq" id="WP_005729764.1">
    <property type="nucleotide sequence ID" value="NZ_JH932274.1"/>
</dbReference>
<evidence type="ECO:0000256" key="3">
    <source>
        <dbReference type="ARBA" id="ARBA00022729"/>
    </source>
</evidence>